<keyword evidence="7" id="KW-0067">ATP-binding</keyword>
<dbReference type="SMART" id="SM00091">
    <property type="entry name" value="PAS"/>
    <property type="match status" value="1"/>
</dbReference>
<sequence>MNHLTLMAISLVLIGLMFVSLYIARLIAINRRRRDAGNKGSTEVGFVVDTFHDLVSKLKEKERELEVLRKKAEDRASSVEIYNEDILQSVPSGVVSLDQELRITKMNQAAEKILELKESDSIGKKYSDIFNEPVAGIISKKAVVDRAEVGYVTKSGKRIWLGLNISLLKDSANNIIGKIFVFTDLTELKAFQSQMELRERLSTLGEMSAGIAHELRNPLGVISGYTKLLSKKAESALQPTVEAIFKEVEVMDRIISDFLSFARKTDLILSEVNLKDLLNGCISNVAVSARKVQVIERFNSLPVIRVDDVLLRQAVTNLLQNAVESMPEGGQLTVSCSVGDCLDISVSDTGHGIPENIRDKIFLPFFTTKERGTGLGLSILHKIVISHGGTVALESGDEGTTITIRLPRDAIVSRQF</sequence>
<dbReference type="InterPro" id="IPR003661">
    <property type="entry name" value="HisK_dim/P_dom"/>
</dbReference>
<dbReference type="SUPFAM" id="SSF55874">
    <property type="entry name" value="ATPase domain of HSP90 chaperone/DNA topoisomerase II/histidine kinase"/>
    <property type="match status" value="1"/>
</dbReference>
<evidence type="ECO:0000259" key="11">
    <source>
        <dbReference type="PROSITE" id="PS50109"/>
    </source>
</evidence>
<evidence type="ECO:0000259" key="12">
    <source>
        <dbReference type="PROSITE" id="PS50112"/>
    </source>
</evidence>
<dbReference type="Pfam" id="PF00512">
    <property type="entry name" value="HisKA"/>
    <property type="match status" value="1"/>
</dbReference>
<dbReference type="Gene3D" id="3.30.565.10">
    <property type="entry name" value="Histidine kinase-like ATPase, C-terminal domain"/>
    <property type="match status" value="1"/>
</dbReference>
<feature type="coiled-coil region" evidence="9">
    <location>
        <begin position="51"/>
        <end position="78"/>
    </location>
</feature>
<feature type="transmembrane region" description="Helical" evidence="10">
    <location>
        <begin position="6"/>
        <end position="24"/>
    </location>
</feature>
<dbReference type="Gene3D" id="3.30.450.20">
    <property type="entry name" value="PAS domain"/>
    <property type="match status" value="1"/>
</dbReference>
<evidence type="ECO:0000256" key="7">
    <source>
        <dbReference type="ARBA" id="ARBA00022840"/>
    </source>
</evidence>
<feature type="domain" description="PAS" evidence="12">
    <location>
        <begin position="79"/>
        <end position="124"/>
    </location>
</feature>
<dbReference type="PROSITE" id="PS50113">
    <property type="entry name" value="PAC"/>
    <property type="match status" value="1"/>
</dbReference>
<dbReference type="Pfam" id="PF13426">
    <property type="entry name" value="PAS_9"/>
    <property type="match status" value="1"/>
</dbReference>
<keyword evidence="5" id="KW-0547">Nucleotide-binding</keyword>
<evidence type="ECO:0000256" key="1">
    <source>
        <dbReference type="ARBA" id="ARBA00000085"/>
    </source>
</evidence>
<dbReference type="SUPFAM" id="SSF55785">
    <property type="entry name" value="PYP-like sensor domain (PAS domain)"/>
    <property type="match status" value="1"/>
</dbReference>
<evidence type="ECO:0000313" key="15">
    <source>
        <dbReference type="Proteomes" id="UP000245125"/>
    </source>
</evidence>
<dbReference type="EMBL" id="OUUY01000064">
    <property type="protein sequence ID" value="SPQ00231.1"/>
    <property type="molecule type" value="Genomic_DNA"/>
</dbReference>
<evidence type="ECO:0000259" key="13">
    <source>
        <dbReference type="PROSITE" id="PS50113"/>
    </source>
</evidence>
<dbReference type="InterPro" id="IPR035965">
    <property type="entry name" value="PAS-like_dom_sf"/>
</dbReference>
<dbReference type="PANTHER" id="PTHR43065:SF10">
    <property type="entry name" value="PEROXIDE STRESS-ACTIVATED HISTIDINE KINASE MAK3"/>
    <property type="match status" value="1"/>
</dbReference>
<dbReference type="PROSITE" id="PS50112">
    <property type="entry name" value="PAS"/>
    <property type="match status" value="1"/>
</dbReference>
<dbReference type="Pfam" id="PF02518">
    <property type="entry name" value="HATPase_c"/>
    <property type="match status" value="1"/>
</dbReference>
<dbReference type="AlphaFoldDB" id="A0A2U3QFN4"/>
<keyword evidence="10" id="KW-0472">Membrane</keyword>
<feature type="domain" description="PAC" evidence="13">
    <location>
        <begin position="145"/>
        <end position="197"/>
    </location>
</feature>
<protein>
    <recommendedName>
        <fullName evidence="2">histidine kinase</fullName>
        <ecNumber evidence="2">2.7.13.3</ecNumber>
    </recommendedName>
</protein>
<feature type="domain" description="Histidine kinase" evidence="11">
    <location>
        <begin position="210"/>
        <end position="410"/>
    </location>
</feature>
<dbReference type="Proteomes" id="UP000245125">
    <property type="component" value="Unassembled WGS sequence"/>
</dbReference>
<gene>
    <name evidence="14" type="ORF">NBG4_20037</name>
</gene>
<dbReference type="SUPFAM" id="SSF47384">
    <property type="entry name" value="Homodimeric domain of signal transducing histidine kinase"/>
    <property type="match status" value="1"/>
</dbReference>
<keyword evidence="3" id="KW-0597">Phosphoprotein</keyword>
<organism evidence="14 15">
    <name type="scientific">Candidatus Sulfobium mesophilum</name>
    <dbReference type="NCBI Taxonomy" id="2016548"/>
    <lineage>
        <taxon>Bacteria</taxon>
        <taxon>Pseudomonadati</taxon>
        <taxon>Nitrospirota</taxon>
        <taxon>Nitrospiria</taxon>
        <taxon>Nitrospirales</taxon>
        <taxon>Nitrospiraceae</taxon>
        <taxon>Candidatus Sulfobium</taxon>
    </lineage>
</organism>
<comment type="catalytic activity">
    <reaction evidence="1">
        <text>ATP + protein L-histidine = ADP + protein N-phospho-L-histidine.</text>
        <dbReference type="EC" id="2.7.13.3"/>
    </reaction>
</comment>
<dbReference type="CDD" id="cd00082">
    <property type="entry name" value="HisKA"/>
    <property type="match status" value="1"/>
</dbReference>
<dbReference type="OrthoDB" id="9776727at2"/>
<dbReference type="PANTHER" id="PTHR43065">
    <property type="entry name" value="SENSOR HISTIDINE KINASE"/>
    <property type="match status" value="1"/>
</dbReference>
<dbReference type="Gene3D" id="1.10.287.130">
    <property type="match status" value="1"/>
</dbReference>
<evidence type="ECO:0000256" key="2">
    <source>
        <dbReference type="ARBA" id="ARBA00012438"/>
    </source>
</evidence>
<evidence type="ECO:0000256" key="5">
    <source>
        <dbReference type="ARBA" id="ARBA00022741"/>
    </source>
</evidence>
<evidence type="ECO:0000256" key="9">
    <source>
        <dbReference type="SAM" id="Coils"/>
    </source>
</evidence>
<reference evidence="15" key="1">
    <citation type="submission" date="2018-03" db="EMBL/GenBank/DDBJ databases">
        <authorList>
            <person name="Zecchin S."/>
        </authorList>
    </citation>
    <scope>NUCLEOTIDE SEQUENCE [LARGE SCALE GENOMIC DNA]</scope>
</reference>
<dbReference type="EC" id="2.7.13.3" evidence="2"/>
<keyword evidence="15" id="KW-1185">Reference proteome</keyword>
<keyword evidence="10" id="KW-0812">Transmembrane</keyword>
<dbReference type="InterPro" id="IPR000700">
    <property type="entry name" value="PAS-assoc_C"/>
</dbReference>
<dbReference type="PROSITE" id="PS50109">
    <property type="entry name" value="HIS_KIN"/>
    <property type="match status" value="1"/>
</dbReference>
<dbReference type="InterPro" id="IPR003594">
    <property type="entry name" value="HATPase_dom"/>
</dbReference>
<dbReference type="SMART" id="SM00388">
    <property type="entry name" value="HisKA"/>
    <property type="match status" value="1"/>
</dbReference>
<evidence type="ECO:0000313" key="14">
    <source>
        <dbReference type="EMBL" id="SPQ00231.1"/>
    </source>
</evidence>
<evidence type="ECO:0000256" key="10">
    <source>
        <dbReference type="SAM" id="Phobius"/>
    </source>
</evidence>
<keyword evidence="10" id="KW-1133">Transmembrane helix</keyword>
<dbReference type="NCBIfam" id="TIGR00229">
    <property type="entry name" value="sensory_box"/>
    <property type="match status" value="1"/>
</dbReference>
<dbReference type="InterPro" id="IPR000014">
    <property type="entry name" value="PAS"/>
</dbReference>
<keyword evidence="4 14" id="KW-0808">Transferase</keyword>
<dbReference type="GO" id="GO:0000155">
    <property type="term" value="F:phosphorelay sensor kinase activity"/>
    <property type="evidence" value="ECO:0007669"/>
    <property type="project" value="InterPro"/>
</dbReference>
<dbReference type="PRINTS" id="PR00344">
    <property type="entry name" value="BCTRLSENSOR"/>
</dbReference>
<evidence type="ECO:0000256" key="4">
    <source>
        <dbReference type="ARBA" id="ARBA00022679"/>
    </source>
</evidence>
<dbReference type="InterPro" id="IPR036890">
    <property type="entry name" value="HATPase_C_sf"/>
</dbReference>
<evidence type="ECO:0000256" key="8">
    <source>
        <dbReference type="ARBA" id="ARBA00023012"/>
    </source>
</evidence>
<dbReference type="InterPro" id="IPR004358">
    <property type="entry name" value="Sig_transdc_His_kin-like_C"/>
</dbReference>
<dbReference type="InterPro" id="IPR036097">
    <property type="entry name" value="HisK_dim/P_sf"/>
</dbReference>
<dbReference type="CDD" id="cd00075">
    <property type="entry name" value="HATPase"/>
    <property type="match status" value="1"/>
</dbReference>
<name>A0A2U3QFN4_9BACT</name>
<evidence type="ECO:0000256" key="6">
    <source>
        <dbReference type="ARBA" id="ARBA00022777"/>
    </source>
</evidence>
<proteinExistence type="predicted"/>
<keyword evidence="9" id="KW-0175">Coiled coil</keyword>
<keyword evidence="8" id="KW-0902">Two-component regulatory system</keyword>
<dbReference type="CDD" id="cd00130">
    <property type="entry name" value="PAS"/>
    <property type="match status" value="1"/>
</dbReference>
<dbReference type="InterPro" id="IPR005467">
    <property type="entry name" value="His_kinase_dom"/>
</dbReference>
<evidence type="ECO:0000256" key="3">
    <source>
        <dbReference type="ARBA" id="ARBA00022553"/>
    </source>
</evidence>
<keyword evidence="6 14" id="KW-0418">Kinase</keyword>
<accession>A0A2U3QFN4</accession>
<dbReference type="GO" id="GO:0005524">
    <property type="term" value="F:ATP binding"/>
    <property type="evidence" value="ECO:0007669"/>
    <property type="project" value="UniProtKB-KW"/>
</dbReference>
<dbReference type="SMART" id="SM00387">
    <property type="entry name" value="HATPase_c"/>
    <property type="match status" value="1"/>
</dbReference>